<name>A0A4Q7UKU5_9ACTN</name>
<accession>A0A4Q7UKU5</accession>
<dbReference type="RefSeq" id="WP_130406267.1">
    <property type="nucleotide sequence ID" value="NZ_SHKK01000001.1"/>
</dbReference>
<dbReference type="Proteomes" id="UP000293781">
    <property type="component" value="Unassembled WGS sequence"/>
</dbReference>
<evidence type="ECO:0000313" key="2">
    <source>
        <dbReference type="Proteomes" id="UP000293781"/>
    </source>
</evidence>
<sequence length="160" mass="18242">MTSKTVSSFAEFITLLSLKNVRVYEVSARRRDGFDTEEVPVDDGFSDLHVQQGISDEGFTFRARIEIRSERAIIRSDVAAIFEVAEEISRPPNEVLDEFAHEAGLPATMPYLRVYVQQAARLIGVSAPLIKHYWGSEMRQLEMRHDKPQDDEEDPEMLGQ</sequence>
<reference evidence="1 2" key="1">
    <citation type="submission" date="2019-02" db="EMBL/GenBank/DDBJ databases">
        <title>Sequencing the genomes of 1000 actinobacteria strains.</title>
        <authorList>
            <person name="Klenk H.-P."/>
        </authorList>
    </citation>
    <scope>NUCLEOTIDE SEQUENCE [LARGE SCALE GENOMIC DNA]</scope>
    <source>
        <strain evidence="1 2">DSM 45888</strain>
    </source>
</reference>
<comment type="caution">
    <text evidence="1">The sequence shown here is derived from an EMBL/GenBank/DDBJ whole genome shotgun (WGS) entry which is preliminary data.</text>
</comment>
<keyword evidence="2" id="KW-1185">Reference proteome</keyword>
<protein>
    <recommendedName>
        <fullName evidence="3">Preprotein translocase subunit SecB</fullName>
    </recommendedName>
</protein>
<evidence type="ECO:0008006" key="3">
    <source>
        <dbReference type="Google" id="ProtNLM"/>
    </source>
</evidence>
<proteinExistence type="predicted"/>
<organism evidence="1 2">
    <name type="scientific">Micromonospora violae</name>
    <dbReference type="NCBI Taxonomy" id="1278207"/>
    <lineage>
        <taxon>Bacteria</taxon>
        <taxon>Bacillati</taxon>
        <taxon>Actinomycetota</taxon>
        <taxon>Actinomycetes</taxon>
        <taxon>Micromonosporales</taxon>
        <taxon>Micromonosporaceae</taxon>
        <taxon>Micromonospora</taxon>
    </lineage>
</organism>
<dbReference type="OrthoDB" id="4236906at2"/>
<gene>
    <name evidence="1" type="ORF">EV382_5355</name>
</gene>
<dbReference type="AlphaFoldDB" id="A0A4Q7UKU5"/>
<evidence type="ECO:0000313" key="1">
    <source>
        <dbReference type="EMBL" id="RZT82055.1"/>
    </source>
</evidence>
<dbReference type="EMBL" id="SHKK01000001">
    <property type="protein sequence ID" value="RZT82055.1"/>
    <property type="molecule type" value="Genomic_DNA"/>
</dbReference>